<accession>A0AAV9I987</accession>
<dbReference type="PANTHER" id="PTHR46241:SF1">
    <property type="entry name" value="OUTER DYNEIN ARM-DOCKING COMPLEX SUBUNIT 2"/>
    <property type="match status" value="1"/>
</dbReference>
<protein>
    <submittedName>
        <fullName evidence="2">Uncharacterized protein</fullName>
    </submittedName>
</protein>
<feature type="compositionally biased region" description="Basic and acidic residues" evidence="1">
    <location>
        <begin position="742"/>
        <end position="754"/>
    </location>
</feature>
<feature type="compositionally biased region" description="Low complexity" evidence="1">
    <location>
        <begin position="81"/>
        <end position="91"/>
    </location>
</feature>
<dbReference type="PANTHER" id="PTHR46241">
    <property type="entry name" value="ARMADILLO REPEAT-CONTAINING PROTEIN 4 ARMC4"/>
    <property type="match status" value="1"/>
</dbReference>
<feature type="compositionally biased region" description="Polar residues" evidence="1">
    <location>
        <begin position="18"/>
        <end position="57"/>
    </location>
</feature>
<dbReference type="Gene3D" id="1.25.10.10">
    <property type="entry name" value="Leucine-rich Repeat Variant"/>
    <property type="match status" value="1"/>
</dbReference>
<dbReference type="SUPFAM" id="SSF48371">
    <property type="entry name" value="ARM repeat"/>
    <property type="match status" value="1"/>
</dbReference>
<feature type="region of interest" description="Disordered" evidence="1">
    <location>
        <begin position="742"/>
        <end position="767"/>
    </location>
</feature>
<dbReference type="Proteomes" id="UP001300502">
    <property type="component" value="Unassembled WGS sequence"/>
</dbReference>
<comment type="caution">
    <text evidence="2">The sequence shown here is derived from an EMBL/GenBank/DDBJ whole genome shotgun (WGS) entry which is preliminary data.</text>
</comment>
<feature type="region of interest" description="Disordered" evidence="1">
    <location>
        <begin position="1"/>
        <end position="99"/>
    </location>
</feature>
<gene>
    <name evidence="2" type="ORF">GAYE_SCF00G1687</name>
</gene>
<dbReference type="InterPro" id="IPR016024">
    <property type="entry name" value="ARM-type_fold"/>
</dbReference>
<dbReference type="AlphaFoldDB" id="A0AAV9I987"/>
<name>A0AAV9I987_9RHOD</name>
<reference evidence="2 3" key="1">
    <citation type="submission" date="2022-07" db="EMBL/GenBank/DDBJ databases">
        <title>Genome-wide signatures of adaptation to extreme environments.</title>
        <authorList>
            <person name="Cho C.H."/>
            <person name="Yoon H.S."/>
        </authorList>
    </citation>
    <scope>NUCLEOTIDE SEQUENCE [LARGE SCALE GENOMIC DNA]</scope>
    <source>
        <strain evidence="2 3">108.79 E11</strain>
    </source>
</reference>
<feature type="region of interest" description="Disordered" evidence="1">
    <location>
        <begin position="117"/>
        <end position="160"/>
    </location>
</feature>
<evidence type="ECO:0000313" key="3">
    <source>
        <dbReference type="Proteomes" id="UP001300502"/>
    </source>
</evidence>
<feature type="compositionally biased region" description="Low complexity" evidence="1">
    <location>
        <begin position="757"/>
        <end position="767"/>
    </location>
</feature>
<organism evidence="2 3">
    <name type="scientific">Galdieria yellowstonensis</name>
    <dbReference type="NCBI Taxonomy" id="3028027"/>
    <lineage>
        <taxon>Eukaryota</taxon>
        <taxon>Rhodophyta</taxon>
        <taxon>Bangiophyceae</taxon>
        <taxon>Galdieriales</taxon>
        <taxon>Galdieriaceae</taxon>
        <taxon>Galdieria</taxon>
    </lineage>
</organism>
<evidence type="ECO:0000313" key="2">
    <source>
        <dbReference type="EMBL" id="KAK4523791.1"/>
    </source>
</evidence>
<evidence type="ECO:0000256" key="1">
    <source>
        <dbReference type="SAM" id="MobiDB-lite"/>
    </source>
</evidence>
<feature type="compositionally biased region" description="Basic and acidic residues" evidence="1">
    <location>
        <begin position="139"/>
        <end position="155"/>
    </location>
</feature>
<dbReference type="InterPro" id="IPR011989">
    <property type="entry name" value="ARM-like"/>
</dbReference>
<sequence>MSVQQKKQNHSVPKPSRRYSNPENRSSSTKDTPPSKGNTTDASASTVADRFSMSSHKGSQENDYRRSNLFQNEQRKDNLSRHSSCSGSRSSQNPEVTECMRKTEENKLQASCGLRKDSPVNYLGKLSPPSTALPQNYRETTEERKEETSKKEVSRTDNAASNELEGDAKGWEDRVLAEMTLNQKELKGLISECKTNLAVSPRPRTRSFTSADVTSKSIILDSSRSFSVDGNVAEDSNVLRLKACSRHISTQGSENTKKPKDEGDINLIELAKTCLSKEHRTTSKELFRIAAASSEADDEERILLVQSGFVPRLVEIFDREYENSEGTDIVEKIHVASIVGNLALTEANEEVIASSGLLERFIFVIKALSPYNSLDHLTVNFLQECCRAIRNLSENATTMLMILQSETISSFTLLVANVWKQSHSCVTEAIAAMRNLCKSEECRSHLVYANGVNIVCDILNETLISPETNFSSEMISQICSFLAEIVIDNRAAKQLVSYESVFLLLIRNMHSDVPEIAFESIRAVANCFASESAQRKFSHGSIVGHVISKLEESVQNSFCSIVNDMQEVDMSLKIAISIEASRALANLALGVIRKDYSKAISVAKTCAQVILNEDEENFPAPIINVLFELRGECLRCVANLSEESNICVELATYLLCHSSQNVLNLFLRKCIQYCGETFREDAARLVSNLLEIPSLENESSVLCRLGNVLSEANADNGFTPDHNTSSLLIPFLSSFTRETKVENQVHDQEGRGRDSTNFSNRFNRNSSSCETRDINITGPFETFVEELHRLKEFCKKAENALRKGVMREEISIESLASAFEQVCATRECLDALFANV</sequence>
<keyword evidence="3" id="KW-1185">Reference proteome</keyword>
<dbReference type="EMBL" id="JANCYU010000020">
    <property type="protein sequence ID" value="KAK4523791.1"/>
    <property type="molecule type" value="Genomic_DNA"/>
</dbReference>
<proteinExistence type="predicted"/>